<organism evidence="9 10">
    <name type="scientific">Geodia barretti</name>
    <name type="common">Barrett's horny sponge</name>
    <dbReference type="NCBI Taxonomy" id="519541"/>
    <lineage>
        <taxon>Eukaryota</taxon>
        <taxon>Metazoa</taxon>
        <taxon>Porifera</taxon>
        <taxon>Demospongiae</taxon>
        <taxon>Heteroscleromorpha</taxon>
        <taxon>Tetractinellida</taxon>
        <taxon>Astrophorina</taxon>
        <taxon>Geodiidae</taxon>
        <taxon>Geodia</taxon>
    </lineage>
</organism>
<dbReference type="PRINTS" id="PR01437">
    <property type="entry name" value="NUOXDRDTASE4"/>
</dbReference>
<feature type="transmembrane region" description="Helical" evidence="6">
    <location>
        <begin position="184"/>
        <end position="204"/>
    </location>
</feature>
<keyword evidence="6" id="KW-0812">Transmembrane</keyword>
<feature type="transmembrane region" description="Helical" evidence="6">
    <location>
        <begin position="94"/>
        <end position="116"/>
    </location>
</feature>
<evidence type="ECO:0000256" key="7">
    <source>
        <dbReference type="SAM" id="SignalP"/>
    </source>
</evidence>
<keyword evidence="7" id="KW-0732">Signal</keyword>
<feature type="transmembrane region" description="Helical" evidence="6">
    <location>
        <begin position="147"/>
        <end position="164"/>
    </location>
</feature>
<feature type="transmembrane region" description="Helical" evidence="6">
    <location>
        <begin position="6"/>
        <end position="26"/>
    </location>
</feature>
<comment type="similarity">
    <text evidence="1">Belongs to the complex I subunit 4 family.</text>
</comment>
<evidence type="ECO:0000256" key="6">
    <source>
        <dbReference type="SAM" id="Phobius"/>
    </source>
</evidence>
<comment type="catalytic activity">
    <reaction evidence="5">
        <text>a ubiquinone + NADH + 5 H(+)(in) = a ubiquinol + NAD(+) + 4 H(+)(out)</text>
        <dbReference type="Rhea" id="RHEA:29091"/>
        <dbReference type="Rhea" id="RHEA-COMP:9565"/>
        <dbReference type="Rhea" id="RHEA-COMP:9566"/>
        <dbReference type="ChEBI" id="CHEBI:15378"/>
        <dbReference type="ChEBI" id="CHEBI:16389"/>
        <dbReference type="ChEBI" id="CHEBI:17976"/>
        <dbReference type="ChEBI" id="CHEBI:57540"/>
        <dbReference type="ChEBI" id="CHEBI:57945"/>
        <dbReference type="EC" id="7.1.1.2"/>
    </reaction>
</comment>
<keyword evidence="10" id="KW-1185">Reference proteome</keyword>
<dbReference type="PANTHER" id="PTHR43507:SF4">
    <property type="entry name" value="PROTON-TRANSLOCATING NADH-QUINONE OXIDOREDUCTASE, CHAIN M"/>
    <property type="match status" value="1"/>
</dbReference>
<evidence type="ECO:0000256" key="3">
    <source>
        <dbReference type="ARBA" id="ARBA00021006"/>
    </source>
</evidence>
<feature type="transmembrane region" description="Helical" evidence="6">
    <location>
        <begin position="123"/>
        <end position="141"/>
    </location>
</feature>
<dbReference type="GO" id="GO:0048039">
    <property type="term" value="F:ubiquinone binding"/>
    <property type="evidence" value="ECO:0007669"/>
    <property type="project" value="TreeGrafter"/>
</dbReference>
<protein>
    <recommendedName>
        <fullName evidence="3">NADH-ubiquinone oxidoreductase chain 4</fullName>
        <ecNumber evidence="2">7.1.1.2</ecNumber>
    </recommendedName>
    <alternativeName>
        <fullName evidence="4">NADH dehydrogenase subunit 4</fullName>
    </alternativeName>
</protein>
<dbReference type="PANTHER" id="PTHR43507">
    <property type="entry name" value="NADH-UBIQUINONE OXIDOREDUCTASE CHAIN 4"/>
    <property type="match status" value="1"/>
</dbReference>
<proteinExistence type="inferred from homology"/>
<dbReference type="EMBL" id="CASHTH010003738">
    <property type="protein sequence ID" value="CAI8048609.1"/>
    <property type="molecule type" value="Genomic_DNA"/>
</dbReference>
<dbReference type="GO" id="GO:0003954">
    <property type="term" value="F:NADH dehydrogenase activity"/>
    <property type="evidence" value="ECO:0007669"/>
    <property type="project" value="TreeGrafter"/>
</dbReference>
<keyword evidence="6" id="KW-1133">Transmembrane helix</keyword>
<sequence length="236" mass="26629">MPFFDQHILLAIIALPMVGAVVIMATPSARDGAIRGTATAFGLVVLLLSFYVFTRYYFDGDGARFDSTWRWLSIPGPWKFGDIGISLTLGVDGVAAPMVLLTGIVMFTGVLVSWSIKSWNKDFFILYFLLLAGVFGVFASYDLFFFFFFYELSVLPMYLLIGVWGSSSQFPKFSRTKEYSAMKLTLYLVAGSVLIWVALMAIFVEANLGTFDIRRLAGCGRFTHGRRTDMWRRRLR</sequence>
<comment type="caution">
    <text evidence="9">The sequence shown here is derived from an EMBL/GenBank/DDBJ whole genome shotgun (WGS) entry which is preliminary data.</text>
</comment>
<evidence type="ECO:0000259" key="8">
    <source>
        <dbReference type="Pfam" id="PF00361"/>
    </source>
</evidence>
<evidence type="ECO:0000256" key="2">
    <source>
        <dbReference type="ARBA" id="ARBA00012944"/>
    </source>
</evidence>
<dbReference type="GO" id="GO:0008137">
    <property type="term" value="F:NADH dehydrogenase (ubiquinone) activity"/>
    <property type="evidence" value="ECO:0007669"/>
    <property type="project" value="UniProtKB-EC"/>
</dbReference>
<feature type="chain" id="PRO_5041332688" description="NADH-ubiquinone oxidoreductase chain 4" evidence="7">
    <location>
        <begin position="21"/>
        <end position="236"/>
    </location>
</feature>
<gene>
    <name evidence="9" type="ORF">GBAR_LOCUS26796</name>
</gene>
<dbReference type="Proteomes" id="UP001174909">
    <property type="component" value="Unassembled WGS sequence"/>
</dbReference>
<feature type="transmembrane region" description="Helical" evidence="6">
    <location>
        <begin position="38"/>
        <end position="58"/>
    </location>
</feature>
<reference evidence="9" key="1">
    <citation type="submission" date="2023-03" db="EMBL/GenBank/DDBJ databases">
        <authorList>
            <person name="Steffen K."/>
            <person name="Cardenas P."/>
        </authorList>
    </citation>
    <scope>NUCLEOTIDE SEQUENCE</scope>
</reference>
<evidence type="ECO:0000256" key="5">
    <source>
        <dbReference type="ARBA" id="ARBA00049551"/>
    </source>
</evidence>
<dbReference type="AlphaFoldDB" id="A0AA35X8X4"/>
<evidence type="ECO:0000313" key="10">
    <source>
        <dbReference type="Proteomes" id="UP001174909"/>
    </source>
</evidence>
<evidence type="ECO:0000256" key="4">
    <source>
        <dbReference type="ARBA" id="ARBA00031025"/>
    </source>
</evidence>
<feature type="signal peptide" evidence="7">
    <location>
        <begin position="1"/>
        <end position="20"/>
    </location>
</feature>
<evidence type="ECO:0000256" key="1">
    <source>
        <dbReference type="ARBA" id="ARBA00009025"/>
    </source>
</evidence>
<keyword evidence="6" id="KW-0472">Membrane</keyword>
<feature type="domain" description="NADH:quinone oxidoreductase/Mrp antiporter transmembrane" evidence="8">
    <location>
        <begin position="140"/>
        <end position="217"/>
    </location>
</feature>
<dbReference type="InterPro" id="IPR003918">
    <property type="entry name" value="NADH_UbQ_OxRdtase"/>
</dbReference>
<dbReference type="GO" id="GO:0015990">
    <property type="term" value="P:electron transport coupled proton transport"/>
    <property type="evidence" value="ECO:0007669"/>
    <property type="project" value="TreeGrafter"/>
</dbReference>
<evidence type="ECO:0000313" key="9">
    <source>
        <dbReference type="EMBL" id="CAI8048609.1"/>
    </source>
</evidence>
<dbReference type="GO" id="GO:0042773">
    <property type="term" value="P:ATP synthesis coupled electron transport"/>
    <property type="evidence" value="ECO:0007669"/>
    <property type="project" value="InterPro"/>
</dbReference>
<dbReference type="EC" id="7.1.1.2" evidence="2"/>
<dbReference type="Pfam" id="PF00361">
    <property type="entry name" value="Proton_antipo_M"/>
    <property type="match status" value="1"/>
</dbReference>
<name>A0AA35X8X4_GEOBA</name>
<dbReference type="InterPro" id="IPR001750">
    <property type="entry name" value="ND/Mrp_TM"/>
</dbReference>
<accession>A0AA35X8X4</accession>